<dbReference type="PANTHER" id="PTHR43309">
    <property type="entry name" value="5-OXOPROLINASE SUBUNIT C"/>
    <property type="match status" value="1"/>
</dbReference>
<feature type="domain" description="Carboxyltransferase" evidence="4">
    <location>
        <begin position="27"/>
        <end position="302"/>
    </location>
</feature>
<evidence type="ECO:0000256" key="3">
    <source>
        <dbReference type="ARBA" id="ARBA00022840"/>
    </source>
</evidence>
<dbReference type="Pfam" id="PF02626">
    <property type="entry name" value="CT_A_B"/>
    <property type="match status" value="1"/>
</dbReference>
<keyword evidence="1" id="KW-0547">Nucleotide-binding</keyword>
<gene>
    <name evidence="5" type="ORF">BMG03_06105</name>
</gene>
<evidence type="ECO:0000313" key="6">
    <source>
        <dbReference type="Proteomes" id="UP000185622"/>
    </source>
</evidence>
<protein>
    <submittedName>
        <fullName evidence="5">Urea amidolyase</fullName>
    </submittedName>
</protein>
<dbReference type="Proteomes" id="UP000185622">
    <property type="component" value="Chromosome"/>
</dbReference>
<dbReference type="InterPro" id="IPR029000">
    <property type="entry name" value="Cyclophilin-like_dom_sf"/>
</dbReference>
<sequence length="343" mass="35823">MSGGSLILRSVGPSVSVQDMGRPGRMAQGISRGGAVDPLALVEAAALLGSRKPLPALEMAVSGGRFEVTAPTRIALTGAPMQAELDGRPLRWGASHRMEPGEVLSIGAARAGMFGYLTFAGGIETAEVLGSRSAHLAAGIGSALEAGARLPLGADPEPDAPAMVLTQDDRFSGGTLRIIPGPQTGLFDEATFARLSTTEFTRARQGNRQGVALESDAPALTSDKAKGLASDVIFEGDIQMTGAGTPYVLLAECQTIGGYPRIGTVLPCDLPRIAQAAPGTKLRFKAVTLDEADALALRWEAQLQAQRAKLRPLIRDPHDIHDLLSYQLISGVTAGRELEEENG</sequence>
<reference evidence="5 6" key="1">
    <citation type="submission" date="2017-01" db="EMBL/GenBank/DDBJ databases">
        <title>The complete genome sequence of a sulfur-oxidizing marine bacterium Thioclava sp. 25B10_4T.</title>
        <authorList>
            <person name="Liu Y."/>
            <person name="Lai Q."/>
            <person name="Shao Z."/>
        </authorList>
    </citation>
    <scope>NUCLEOTIDE SEQUENCE [LARGE SCALE GENOMIC DNA]</scope>
    <source>
        <strain evidence="5 6">25B10_4</strain>
    </source>
</reference>
<dbReference type="RefSeq" id="WP_075776306.1">
    <property type="nucleotide sequence ID" value="NZ_CP019437.1"/>
</dbReference>
<dbReference type="SMART" id="SM00797">
    <property type="entry name" value="AHS2"/>
    <property type="match status" value="1"/>
</dbReference>
<dbReference type="SUPFAM" id="SSF50891">
    <property type="entry name" value="Cyclophilin-like"/>
    <property type="match status" value="1"/>
</dbReference>
<proteinExistence type="predicted"/>
<accession>A0ABN4XD64</accession>
<evidence type="ECO:0000259" key="4">
    <source>
        <dbReference type="SMART" id="SM00797"/>
    </source>
</evidence>
<keyword evidence="6" id="KW-1185">Reference proteome</keyword>
<dbReference type="EMBL" id="CP019437">
    <property type="protein sequence ID" value="AQS47418.1"/>
    <property type="molecule type" value="Genomic_DNA"/>
</dbReference>
<name>A0ABN4XD64_9RHOB</name>
<dbReference type="InterPro" id="IPR052708">
    <property type="entry name" value="PxpC"/>
</dbReference>
<dbReference type="InterPro" id="IPR003778">
    <property type="entry name" value="CT_A_B"/>
</dbReference>
<dbReference type="PANTHER" id="PTHR43309:SF5">
    <property type="entry name" value="5-OXOPROLINASE SUBUNIT C"/>
    <property type="match status" value="1"/>
</dbReference>
<evidence type="ECO:0000313" key="5">
    <source>
        <dbReference type="EMBL" id="AQS47418.1"/>
    </source>
</evidence>
<keyword evidence="3" id="KW-0067">ATP-binding</keyword>
<keyword evidence="2" id="KW-0378">Hydrolase</keyword>
<dbReference type="Gene3D" id="2.40.100.10">
    <property type="entry name" value="Cyclophilin-like"/>
    <property type="match status" value="1"/>
</dbReference>
<organism evidence="5 6">
    <name type="scientific">Thioclava nitratireducens</name>
    <dbReference type="NCBI Taxonomy" id="1915078"/>
    <lineage>
        <taxon>Bacteria</taxon>
        <taxon>Pseudomonadati</taxon>
        <taxon>Pseudomonadota</taxon>
        <taxon>Alphaproteobacteria</taxon>
        <taxon>Rhodobacterales</taxon>
        <taxon>Paracoccaceae</taxon>
        <taxon>Thioclava</taxon>
    </lineage>
</organism>
<evidence type="ECO:0000256" key="2">
    <source>
        <dbReference type="ARBA" id="ARBA00022801"/>
    </source>
</evidence>
<evidence type="ECO:0000256" key="1">
    <source>
        <dbReference type="ARBA" id="ARBA00022741"/>
    </source>
</evidence>